<dbReference type="Proteomes" id="UP000054639">
    <property type="component" value="Unassembled WGS sequence"/>
</dbReference>
<name>A0A378KUA3_9GAMM</name>
<keyword evidence="1" id="KW-1133">Transmembrane helix</keyword>
<evidence type="ECO:0000313" key="4">
    <source>
        <dbReference type="Proteomes" id="UP000054639"/>
    </source>
</evidence>
<evidence type="ECO:0000313" key="5">
    <source>
        <dbReference type="Proteomes" id="UP000254230"/>
    </source>
</evidence>
<sequence length="971" mass="112054">MSDLDSRELSIIKAIQRNYQQQLHNQMLTHYGVYLEQSEYPEKIYSWIELIGDTRLLAEHYLDTLIHKQAPLTTASLTNESSGFWYYINKAKLLIPEQLRNFVSDLSFGTSDYSLFNSVTAELFSVTLGNSITEVLYDYFKTQFSGNQEDTQKQFASTLDKQKELSELIKYECKQISVELIKLFHFREMLLLGKISRTAIEPDVRTEFIRRARLKDKSPDTINFAIELYFARELSKIFNKGFQSLYQVHDIEIQSELQSPFIKWINQLSESDKVRQAFTQEIQLKFMLISRDFLLEQMNQPGFLAKHALVFSLIAGLIVATVLAITVTLTLGAAFLWSIGSLTSVGFLLASMGAYFLVNNIDFITYKRNTENRNQIQHAITMINNEYLRLKKELIQSKETSSEDIENTRDFKHINQKFLYAFEGDKVARGSVSGWLREYASRYRHSKAVEIDLGHEYKDLIIQSKKQTEHLINSINKKEPGLLNHWIAGTQSYLSKTQHADVIKEFELIQKIKEQVLEVISGSHYTPPKLLDFYCAPVSKGGLGGNESDFDHIKRFAPINSNNNDHTNPYNYLCSTALNLFKKYEPRYSSELIFLGDPEYRQMLGISRGDYGVSVTADNIDAYLNNSYAFLLSLCNKISPGLGLDPLQQSARVKDEFILYRMLLLKQLSTLSLSENKEVNTEIKLKIKRFIKNRFNQDTEVIFDDLANQRFLLNKEVQNSKTYKNSDQFIVTDLELENITQAITLDVAYNSYNFKLIDILDYYLDEFLQNPGARPAKIFAYGSSEQELNPQGSRQFSKMISQYCDNTSAFLHQSRTNKALTATRILDCYKYNVTLQVYKTQLRIIKCIKELNKPSDNTENTEQQMELLLNTFGELHRFAEGHCCKLKNNSSCNQLFNLMLNHINNRGNSKEWIKHLDSNEALIYLMNTLPEQIQLADCKSTVSRGFFNQQSSIKITKMDQQAEALSIKCTM</sequence>
<proteinExistence type="predicted"/>
<dbReference type="EMBL" id="LNYR01000049">
    <property type="protein sequence ID" value="KTD42468.1"/>
    <property type="molecule type" value="Genomic_DNA"/>
</dbReference>
<accession>A0A378KUA3</accession>
<dbReference type="OrthoDB" id="5618731at2"/>
<keyword evidence="4" id="KW-1185">Reference proteome</keyword>
<dbReference type="EMBL" id="UGOW01000001">
    <property type="protein sequence ID" value="STY17077.1"/>
    <property type="molecule type" value="Genomic_DNA"/>
</dbReference>
<dbReference type="AlphaFoldDB" id="A0A378KUA3"/>
<feature type="transmembrane region" description="Helical" evidence="1">
    <location>
        <begin position="308"/>
        <end position="329"/>
    </location>
</feature>
<evidence type="ECO:0000313" key="2">
    <source>
        <dbReference type="EMBL" id="KTD42468.1"/>
    </source>
</evidence>
<evidence type="ECO:0000256" key="1">
    <source>
        <dbReference type="SAM" id="Phobius"/>
    </source>
</evidence>
<dbReference type="Proteomes" id="UP000254230">
    <property type="component" value="Unassembled WGS sequence"/>
</dbReference>
<feature type="transmembrane region" description="Helical" evidence="1">
    <location>
        <begin position="335"/>
        <end position="358"/>
    </location>
</feature>
<evidence type="ECO:0000313" key="3">
    <source>
        <dbReference type="EMBL" id="STY17077.1"/>
    </source>
</evidence>
<dbReference type="RefSeq" id="WP_058475557.1">
    <property type="nucleotide sequence ID" value="NZ_CAAAIL010000012.1"/>
</dbReference>
<gene>
    <name evidence="2" type="ORF">Lqua_3446</name>
    <name evidence="3" type="ORF">NCTC12376_00871</name>
</gene>
<reference evidence="3 5" key="2">
    <citation type="submission" date="2018-06" db="EMBL/GenBank/DDBJ databases">
        <authorList>
            <consortium name="Pathogen Informatics"/>
            <person name="Doyle S."/>
        </authorList>
    </citation>
    <scope>NUCLEOTIDE SEQUENCE [LARGE SCALE GENOMIC DNA]</scope>
    <source>
        <strain evidence="3 5">NCTC12376</strain>
    </source>
</reference>
<protein>
    <submittedName>
        <fullName evidence="3">Uncharacterized protein</fullName>
    </submittedName>
</protein>
<keyword evidence="1" id="KW-0472">Membrane</keyword>
<organism evidence="3 5">
    <name type="scientific">Legionella quateirensis</name>
    <dbReference type="NCBI Taxonomy" id="45072"/>
    <lineage>
        <taxon>Bacteria</taxon>
        <taxon>Pseudomonadati</taxon>
        <taxon>Pseudomonadota</taxon>
        <taxon>Gammaproteobacteria</taxon>
        <taxon>Legionellales</taxon>
        <taxon>Legionellaceae</taxon>
        <taxon>Legionella</taxon>
    </lineage>
</organism>
<reference evidence="2 4" key="1">
    <citation type="submission" date="2015-11" db="EMBL/GenBank/DDBJ databases">
        <title>Genomic analysis of 38 Legionella species identifies large and diverse effector repertoires.</title>
        <authorList>
            <person name="Burstein D."/>
            <person name="Amaro F."/>
            <person name="Zusman T."/>
            <person name="Lifshitz Z."/>
            <person name="Cohen O."/>
            <person name="Gilbert J.A."/>
            <person name="Pupko T."/>
            <person name="Shuman H.A."/>
            <person name="Segal G."/>
        </authorList>
    </citation>
    <scope>NUCLEOTIDE SEQUENCE [LARGE SCALE GENOMIC DNA]</scope>
    <source>
        <strain evidence="2 4">ATCC 49507</strain>
    </source>
</reference>
<keyword evidence="1" id="KW-0812">Transmembrane</keyword>